<evidence type="ECO:0000313" key="3">
    <source>
        <dbReference type="Proteomes" id="UP000886998"/>
    </source>
</evidence>
<dbReference type="InterPro" id="IPR051397">
    <property type="entry name" value="Zn-ADH-like_protein"/>
</dbReference>
<dbReference type="Gene3D" id="3.90.180.10">
    <property type="entry name" value="Medium-chain alcohol dehydrogenases, catalytic domain"/>
    <property type="match status" value="2"/>
</dbReference>
<organism evidence="2 3">
    <name type="scientific">Trichonephila inaurata madagascariensis</name>
    <dbReference type="NCBI Taxonomy" id="2747483"/>
    <lineage>
        <taxon>Eukaryota</taxon>
        <taxon>Metazoa</taxon>
        <taxon>Ecdysozoa</taxon>
        <taxon>Arthropoda</taxon>
        <taxon>Chelicerata</taxon>
        <taxon>Arachnida</taxon>
        <taxon>Araneae</taxon>
        <taxon>Araneomorphae</taxon>
        <taxon>Entelegynae</taxon>
        <taxon>Araneoidea</taxon>
        <taxon>Nephilidae</taxon>
        <taxon>Trichonephila</taxon>
        <taxon>Trichonephila inaurata</taxon>
    </lineage>
</organism>
<proteinExistence type="predicted"/>
<dbReference type="PANTHER" id="PTHR43677:SF3">
    <property type="entry name" value="PROSTAGLANDIN REDUCTASE 3"/>
    <property type="match status" value="1"/>
</dbReference>
<evidence type="ECO:0000313" key="2">
    <source>
        <dbReference type="EMBL" id="GFS39955.1"/>
    </source>
</evidence>
<dbReference type="GO" id="GO:0016491">
    <property type="term" value="F:oxidoreductase activity"/>
    <property type="evidence" value="ECO:0007669"/>
    <property type="project" value="InterPro"/>
</dbReference>
<feature type="domain" description="Enoyl reductase (ER)" evidence="1">
    <location>
        <begin position="3"/>
        <end position="203"/>
    </location>
</feature>
<gene>
    <name evidence="2" type="primary">ZADH2_8</name>
    <name evidence="2" type="ORF">TNIN_472651</name>
</gene>
<keyword evidence="3" id="KW-1185">Reference proteome</keyword>
<dbReference type="Proteomes" id="UP000886998">
    <property type="component" value="Unassembled WGS sequence"/>
</dbReference>
<dbReference type="PANTHER" id="PTHR43677">
    <property type="entry name" value="SHORT-CHAIN DEHYDROGENASE/REDUCTASE"/>
    <property type="match status" value="1"/>
</dbReference>
<dbReference type="OrthoDB" id="809632at2759"/>
<dbReference type="SUPFAM" id="SSF51735">
    <property type="entry name" value="NAD(P)-binding Rossmann-fold domains"/>
    <property type="match status" value="1"/>
</dbReference>
<dbReference type="AlphaFoldDB" id="A0A8X6KCR0"/>
<name>A0A8X6KCR0_9ARAC</name>
<dbReference type="InterPro" id="IPR036291">
    <property type="entry name" value="NAD(P)-bd_dom_sf"/>
</dbReference>
<comment type="caution">
    <text evidence="2">The sequence shown here is derived from an EMBL/GenBank/DDBJ whole genome shotgun (WGS) entry which is preliminary data.</text>
</comment>
<accession>A0A8X6KCR0</accession>
<dbReference type="Gene3D" id="3.40.50.720">
    <property type="entry name" value="NAD(P)-binding Rossmann-like Domain"/>
    <property type="match status" value="2"/>
</dbReference>
<dbReference type="GO" id="GO:0005739">
    <property type="term" value="C:mitochondrion"/>
    <property type="evidence" value="ECO:0007669"/>
    <property type="project" value="TreeGrafter"/>
</dbReference>
<sequence>MNSRVNSYGEYVCLSADEAYPIPEPKPEYLVLLVSGASASIGLDKCARITAEDKVLITAAAGGAGHIAVQWAKAAGCYVIGTCSSEEKEKVLKNLGLKGRLIIVGGISSYKSEDSFLPKLDLSFLPELLLLKSASIHGFRRAEYRDCFATYFKFMSESLEKEDLRGVIDNGEKSTGKEFYGLEGIIDGVEYLHSGKSIGKVIARLC</sequence>
<reference evidence="2" key="1">
    <citation type="submission" date="2020-08" db="EMBL/GenBank/DDBJ databases">
        <title>Multicomponent nature underlies the extraordinary mechanical properties of spider dragline silk.</title>
        <authorList>
            <person name="Kono N."/>
            <person name="Nakamura H."/>
            <person name="Mori M."/>
            <person name="Yoshida Y."/>
            <person name="Ohtoshi R."/>
            <person name="Malay A.D."/>
            <person name="Moran D.A.P."/>
            <person name="Tomita M."/>
            <person name="Numata K."/>
            <person name="Arakawa K."/>
        </authorList>
    </citation>
    <scope>NUCLEOTIDE SEQUENCE</scope>
</reference>
<dbReference type="InterPro" id="IPR020843">
    <property type="entry name" value="ER"/>
</dbReference>
<evidence type="ECO:0000259" key="1">
    <source>
        <dbReference type="SMART" id="SM00829"/>
    </source>
</evidence>
<dbReference type="EMBL" id="BMAV01025248">
    <property type="protein sequence ID" value="GFS39955.1"/>
    <property type="molecule type" value="Genomic_DNA"/>
</dbReference>
<protein>
    <submittedName>
        <fullName evidence="2">Prostaglandin reductase 3</fullName>
    </submittedName>
</protein>
<dbReference type="SMART" id="SM00829">
    <property type="entry name" value="PKS_ER"/>
    <property type="match status" value="1"/>
</dbReference>